<evidence type="ECO:0000256" key="1">
    <source>
        <dbReference type="ARBA" id="ARBA00006484"/>
    </source>
</evidence>
<dbReference type="InterPro" id="IPR002347">
    <property type="entry name" value="SDR_fam"/>
</dbReference>
<name>A0ABS9UZV1_9BACT</name>
<dbReference type="Pfam" id="PF00106">
    <property type="entry name" value="adh_short"/>
    <property type="match status" value="1"/>
</dbReference>
<dbReference type="PROSITE" id="PS00061">
    <property type="entry name" value="ADH_SHORT"/>
    <property type="match status" value="1"/>
</dbReference>
<proteinExistence type="inferred from homology"/>
<dbReference type="Proteomes" id="UP001165489">
    <property type="component" value="Unassembled WGS sequence"/>
</dbReference>
<organism evidence="4 5">
    <name type="scientific">Belliella filtrata</name>
    <dbReference type="NCBI Taxonomy" id="2923435"/>
    <lineage>
        <taxon>Bacteria</taxon>
        <taxon>Pseudomonadati</taxon>
        <taxon>Bacteroidota</taxon>
        <taxon>Cytophagia</taxon>
        <taxon>Cytophagales</taxon>
        <taxon>Cyclobacteriaceae</taxon>
        <taxon>Belliella</taxon>
    </lineage>
</organism>
<dbReference type="RefSeq" id="WP_241347831.1">
    <property type="nucleotide sequence ID" value="NZ_JAKZGP010000018.1"/>
</dbReference>
<protein>
    <submittedName>
        <fullName evidence="4">SDR family oxidoreductase</fullName>
    </submittedName>
</protein>
<evidence type="ECO:0000313" key="5">
    <source>
        <dbReference type="Proteomes" id="UP001165489"/>
    </source>
</evidence>
<reference evidence="4" key="1">
    <citation type="submission" date="2022-03" db="EMBL/GenBank/DDBJ databases">
        <title>De novo assembled genomes of Belliella spp. (Cyclobacteriaceae) strains.</title>
        <authorList>
            <person name="Szabo A."/>
            <person name="Korponai K."/>
            <person name="Felfoldi T."/>
        </authorList>
    </citation>
    <scope>NUCLEOTIDE SEQUENCE</scope>
    <source>
        <strain evidence="4">DSM 111904</strain>
    </source>
</reference>
<evidence type="ECO:0000313" key="4">
    <source>
        <dbReference type="EMBL" id="MCH7409485.1"/>
    </source>
</evidence>
<gene>
    <name evidence="4" type="ORF">MM239_08770</name>
</gene>
<evidence type="ECO:0000256" key="2">
    <source>
        <dbReference type="ARBA" id="ARBA00023002"/>
    </source>
</evidence>
<keyword evidence="2" id="KW-0560">Oxidoreductase</keyword>
<dbReference type="PANTHER" id="PTHR43976">
    <property type="entry name" value="SHORT CHAIN DEHYDROGENASE"/>
    <property type="match status" value="1"/>
</dbReference>
<dbReference type="PRINTS" id="PR00080">
    <property type="entry name" value="SDRFAMILY"/>
</dbReference>
<dbReference type="PANTHER" id="PTHR43976:SF16">
    <property type="entry name" value="SHORT-CHAIN DEHYDROGENASE_REDUCTASE FAMILY PROTEIN"/>
    <property type="match status" value="1"/>
</dbReference>
<dbReference type="PRINTS" id="PR00081">
    <property type="entry name" value="GDHRDH"/>
</dbReference>
<dbReference type="EMBL" id="JAKZGP010000018">
    <property type="protein sequence ID" value="MCH7409485.1"/>
    <property type="molecule type" value="Genomic_DNA"/>
</dbReference>
<accession>A0ABS9UZV1</accession>
<dbReference type="InterPro" id="IPR020904">
    <property type="entry name" value="Sc_DH/Rdtase_CS"/>
</dbReference>
<dbReference type="SUPFAM" id="SSF51735">
    <property type="entry name" value="NAD(P)-binding Rossmann-fold domains"/>
    <property type="match status" value="1"/>
</dbReference>
<dbReference type="InterPro" id="IPR036291">
    <property type="entry name" value="NAD(P)-bd_dom_sf"/>
</dbReference>
<dbReference type="CDD" id="cd05374">
    <property type="entry name" value="17beta-HSD-like_SDR_c"/>
    <property type="match status" value="1"/>
</dbReference>
<comment type="similarity">
    <text evidence="1 3">Belongs to the short-chain dehydrogenases/reductases (SDR) family.</text>
</comment>
<dbReference type="InterPro" id="IPR051911">
    <property type="entry name" value="SDR_oxidoreductase"/>
</dbReference>
<evidence type="ECO:0000256" key="3">
    <source>
        <dbReference type="RuleBase" id="RU000363"/>
    </source>
</evidence>
<dbReference type="Gene3D" id="3.40.50.720">
    <property type="entry name" value="NAD(P)-binding Rossmann-like Domain"/>
    <property type="match status" value="1"/>
</dbReference>
<keyword evidence="5" id="KW-1185">Reference proteome</keyword>
<comment type="caution">
    <text evidence="4">The sequence shown here is derived from an EMBL/GenBank/DDBJ whole genome shotgun (WGS) entry which is preliminary data.</text>
</comment>
<sequence>METRKVWFVTGASKGLGLKLVKKLLANDYHVAATSRNMESLIKEIGDVSGSFLPLEMNLTDNENVKACIADCINHFGGIDVVVNNAGFGLIGTLEELSDEEVKYNYEVNVFGPLNVIRQVAPHFRKQQSGHFFNISSVGGYTGNFPGFGIYCSTKFAMAGFTEALAEEMKAFNVHTTLVYPGYFRTNFLKEGSIKVASKPIPEYKSAREMEQAHLEQIDNNQPNDPEKAADVLIALSKQAKPPVHFFMGNDANQYAKQKIALIQETMAAYETLATSTAFSNN</sequence>